<accession>A0A075A4K8</accession>
<dbReference type="OrthoDB" id="10353556at2759"/>
<proteinExistence type="predicted"/>
<dbReference type="GeneID" id="20317196"/>
<evidence type="ECO:0000313" key="2">
    <source>
        <dbReference type="Proteomes" id="UP000054324"/>
    </source>
</evidence>
<organism evidence="1 2">
    <name type="scientific">Opisthorchis viverrini</name>
    <name type="common">Southeast Asian liver fluke</name>
    <dbReference type="NCBI Taxonomy" id="6198"/>
    <lineage>
        <taxon>Eukaryota</taxon>
        <taxon>Metazoa</taxon>
        <taxon>Spiralia</taxon>
        <taxon>Lophotrochozoa</taxon>
        <taxon>Platyhelminthes</taxon>
        <taxon>Trematoda</taxon>
        <taxon>Digenea</taxon>
        <taxon>Opisthorchiida</taxon>
        <taxon>Opisthorchiata</taxon>
        <taxon>Opisthorchiidae</taxon>
        <taxon>Opisthorchis</taxon>
    </lineage>
</organism>
<dbReference type="RefSeq" id="XP_009165662.1">
    <property type="nucleotide sequence ID" value="XM_009167398.1"/>
</dbReference>
<dbReference type="KEGG" id="ovi:T265_03008"/>
<name>A0A075A4K8_OPIVI</name>
<keyword evidence="2" id="KW-1185">Reference proteome</keyword>
<sequence length="141" mass="15752">MLLSAKITLLIAASIGLVITLVPIIQYDYLWRRPPIELVDACNLQIAALCTYIVLIVFISLSSLLPIKDKFVLLAYFFFGLLATSLEVGAYIAVAYPNFRNRPLPTITEWTFGGIFATLPLLFGTILIAAYDVYGLIQRYE</sequence>
<evidence type="ECO:0000313" key="1">
    <source>
        <dbReference type="EMBL" id="KER30520.1"/>
    </source>
</evidence>
<gene>
    <name evidence="1" type="ORF">T265_03008</name>
</gene>
<dbReference type="AlphaFoldDB" id="A0A075A4K8"/>
<dbReference type="CTD" id="20317196"/>
<reference evidence="1 2" key="1">
    <citation type="submission" date="2013-11" db="EMBL/GenBank/DDBJ databases">
        <title>Opisthorchis viverrini - life in the bile duct.</title>
        <authorList>
            <person name="Young N.D."/>
            <person name="Nagarajan N."/>
            <person name="Lin S.J."/>
            <person name="Korhonen P.K."/>
            <person name="Jex A.R."/>
            <person name="Hall R.S."/>
            <person name="Safavi-Hemami H."/>
            <person name="Kaewkong W."/>
            <person name="Bertrand D."/>
            <person name="Gao S."/>
            <person name="Seet Q."/>
            <person name="Wongkham S."/>
            <person name="Teh B.T."/>
            <person name="Wongkham C."/>
            <person name="Intapan P.M."/>
            <person name="Maleewong W."/>
            <person name="Yang X."/>
            <person name="Hu M."/>
            <person name="Wang Z."/>
            <person name="Hofmann A."/>
            <person name="Sternberg P.W."/>
            <person name="Tan P."/>
            <person name="Wang J."/>
            <person name="Gasser R.B."/>
        </authorList>
    </citation>
    <scope>NUCLEOTIDE SEQUENCE [LARGE SCALE GENOMIC DNA]</scope>
</reference>
<dbReference type="Proteomes" id="UP000054324">
    <property type="component" value="Unassembled WGS sequence"/>
</dbReference>
<protein>
    <submittedName>
        <fullName evidence="1">Uncharacterized protein</fullName>
    </submittedName>
</protein>
<dbReference type="EMBL" id="KL596659">
    <property type="protein sequence ID" value="KER30520.1"/>
    <property type="molecule type" value="Genomic_DNA"/>
</dbReference>